<feature type="binding site" evidence="10">
    <location>
        <position position="175"/>
    </location>
    <ligand>
        <name>substrate</name>
    </ligand>
</feature>
<dbReference type="GO" id="GO:0019897">
    <property type="term" value="C:extrinsic component of plasma membrane"/>
    <property type="evidence" value="ECO:0007669"/>
    <property type="project" value="UniProtKB-UniRule"/>
</dbReference>
<dbReference type="EMBL" id="FUXU01000010">
    <property type="protein sequence ID" value="SKA49944.1"/>
    <property type="molecule type" value="Genomic_DNA"/>
</dbReference>
<keyword evidence="1 10" id="KW-1003">Cell membrane</keyword>
<dbReference type="NCBIfam" id="NF003743">
    <property type="entry name" value="PRK05340.1"/>
    <property type="match status" value="1"/>
</dbReference>
<dbReference type="InterPro" id="IPR010138">
    <property type="entry name" value="UDP-diacylglucosamine_Hdrlase"/>
</dbReference>
<dbReference type="PANTHER" id="PTHR34990">
    <property type="entry name" value="UDP-2,3-DIACYLGLUCOSAMINE HYDROLASE-RELATED"/>
    <property type="match status" value="1"/>
</dbReference>
<feature type="binding site" evidence="10">
    <location>
        <position position="203"/>
    </location>
    <ligand>
        <name>substrate</name>
    </ligand>
</feature>
<feature type="binding site" evidence="10">
    <location>
        <position position="205"/>
    </location>
    <ligand>
        <name>Mn(2+)</name>
        <dbReference type="ChEBI" id="CHEBI:29035"/>
        <label>1</label>
    </ligand>
</feature>
<feature type="binding site" evidence="10">
    <location>
        <position position="172"/>
    </location>
    <ligand>
        <name>substrate</name>
    </ligand>
</feature>
<organism evidence="12 13">
    <name type="scientific">Enterovibrio nigricans DSM 22720</name>
    <dbReference type="NCBI Taxonomy" id="1121868"/>
    <lineage>
        <taxon>Bacteria</taxon>
        <taxon>Pseudomonadati</taxon>
        <taxon>Pseudomonadota</taxon>
        <taxon>Gammaproteobacteria</taxon>
        <taxon>Vibrionales</taxon>
        <taxon>Vibrionaceae</taxon>
        <taxon>Enterovibrio</taxon>
    </lineage>
</organism>
<evidence type="ECO:0000256" key="5">
    <source>
        <dbReference type="ARBA" id="ARBA00022723"/>
    </source>
</evidence>
<sequence length="253" mass="29120">MEFHCPLSMTVLFISDLHLSPSHPEITHCFFRFLKEEATKASALYVLGDLFESWIGDDDETPLHLSVAAAFKSLHDHGVPVYFIHGNRDFLVGKRFAKLAEMTLLPEHCVIDLFGKPTLIMHGDTLCIQDEAYQRYRKKVHNRLIQWLFFRLPLRIRKNIGEKLRQSSSDSNQYKSYDIMDVDPAEVVRVMNDENVTQMIHGHTHRPAKHEMNIGNQSARRIVLGDWYTQGSILRCTANGCELETRAFDAIPP</sequence>
<dbReference type="NCBIfam" id="TIGR01854">
    <property type="entry name" value="lipid_A_lpxH"/>
    <property type="match status" value="1"/>
</dbReference>
<protein>
    <recommendedName>
        <fullName evidence="10">UDP-2,3-diacylglucosamine hydrolase</fullName>
        <ecNumber evidence="10">3.6.1.54</ecNumber>
    </recommendedName>
    <alternativeName>
        <fullName evidence="10">UDP-2,3-diacylglucosamine diphosphatase</fullName>
    </alternativeName>
</protein>
<keyword evidence="4 10" id="KW-0441">Lipid A biosynthesis</keyword>
<dbReference type="InterPro" id="IPR029052">
    <property type="entry name" value="Metallo-depent_PP-like"/>
</dbReference>
<comment type="pathway">
    <text evidence="10">Glycolipid biosynthesis; lipid IV(A) biosynthesis; lipid IV(A) from (3R)-3-hydroxytetradecanoyl-[acyl-carrier-protein] and UDP-N-acetyl-alpha-D-glucosamine: step 4/6.</text>
</comment>
<evidence type="ECO:0000256" key="3">
    <source>
        <dbReference type="ARBA" id="ARBA00022519"/>
    </source>
</evidence>
<evidence type="ECO:0000256" key="1">
    <source>
        <dbReference type="ARBA" id="ARBA00022475"/>
    </source>
</evidence>
<dbReference type="Pfam" id="PF00149">
    <property type="entry name" value="Metallophos"/>
    <property type="match status" value="1"/>
</dbReference>
<evidence type="ECO:0000256" key="2">
    <source>
        <dbReference type="ARBA" id="ARBA00022516"/>
    </source>
</evidence>
<feature type="binding site" evidence="10">
    <location>
        <position position="49"/>
    </location>
    <ligand>
        <name>Mn(2+)</name>
        <dbReference type="ChEBI" id="CHEBI:29035"/>
        <label>2</label>
    </ligand>
</feature>
<proteinExistence type="inferred from homology"/>
<feature type="binding site" evidence="10">
    <location>
        <begin position="87"/>
        <end position="88"/>
    </location>
    <ligand>
        <name>substrate</name>
    </ligand>
</feature>
<dbReference type="UniPathway" id="UPA00359">
    <property type="reaction ID" value="UER00480"/>
</dbReference>
<keyword evidence="3 10" id="KW-0997">Cell inner membrane</keyword>
<keyword evidence="2 10" id="KW-0444">Lipid biosynthesis</keyword>
<accession>A0A1T4UB42</accession>
<evidence type="ECO:0000256" key="7">
    <source>
        <dbReference type="ARBA" id="ARBA00023098"/>
    </source>
</evidence>
<feature type="binding site" evidence="10">
    <location>
        <position position="203"/>
    </location>
    <ligand>
        <name>Mn(2+)</name>
        <dbReference type="ChEBI" id="CHEBI:29035"/>
        <label>2</label>
    </ligand>
</feature>
<dbReference type="GO" id="GO:0005737">
    <property type="term" value="C:cytoplasm"/>
    <property type="evidence" value="ECO:0007669"/>
    <property type="project" value="InterPro"/>
</dbReference>
<name>A0A1T4UB42_9GAMM</name>
<evidence type="ECO:0000256" key="6">
    <source>
        <dbReference type="ARBA" id="ARBA00022801"/>
    </source>
</evidence>
<comment type="cofactor">
    <cofactor evidence="10">
        <name>Mn(2+)</name>
        <dbReference type="ChEBI" id="CHEBI:29035"/>
    </cofactor>
    <text evidence="10">Binds 2 Mn(2+) ions per subunit in a binuclear metal center.</text>
</comment>
<evidence type="ECO:0000256" key="9">
    <source>
        <dbReference type="ARBA" id="ARBA00023211"/>
    </source>
</evidence>
<comment type="similarity">
    <text evidence="10">Belongs to the LpxH family.</text>
</comment>
<feature type="domain" description="Calcineurin-like phosphoesterase" evidence="11">
    <location>
        <begin position="9"/>
        <end position="207"/>
    </location>
</feature>
<keyword evidence="8 10" id="KW-0472">Membrane</keyword>
<keyword evidence="13" id="KW-1185">Reference proteome</keyword>
<feature type="binding site" evidence="10">
    <location>
        <position position="122"/>
    </location>
    <ligand>
        <name>Mn(2+)</name>
        <dbReference type="ChEBI" id="CHEBI:29035"/>
        <label>2</label>
    </ligand>
</feature>
<dbReference type="GO" id="GO:0009245">
    <property type="term" value="P:lipid A biosynthetic process"/>
    <property type="evidence" value="ECO:0007669"/>
    <property type="project" value="UniProtKB-UniRule"/>
</dbReference>
<dbReference type="GO" id="GO:0030145">
    <property type="term" value="F:manganese ion binding"/>
    <property type="evidence" value="ECO:0007669"/>
    <property type="project" value="UniProtKB-UniRule"/>
</dbReference>
<keyword evidence="6 10" id="KW-0378">Hydrolase</keyword>
<dbReference type="Proteomes" id="UP000190162">
    <property type="component" value="Unassembled WGS sequence"/>
</dbReference>
<evidence type="ECO:0000259" key="11">
    <source>
        <dbReference type="Pfam" id="PF00149"/>
    </source>
</evidence>
<evidence type="ECO:0000313" key="12">
    <source>
        <dbReference type="EMBL" id="SKA49944.1"/>
    </source>
</evidence>
<dbReference type="InterPro" id="IPR004843">
    <property type="entry name" value="Calcineurin-like_PHP"/>
</dbReference>
<dbReference type="AlphaFoldDB" id="A0A1T4UB42"/>
<feature type="binding site" evidence="10">
    <location>
        <position position="16"/>
    </location>
    <ligand>
        <name>Mn(2+)</name>
        <dbReference type="ChEBI" id="CHEBI:29035"/>
        <label>1</label>
    </ligand>
</feature>
<dbReference type="InterPro" id="IPR043461">
    <property type="entry name" value="LpxH-like"/>
</dbReference>
<dbReference type="SUPFAM" id="SSF56300">
    <property type="entry name" value="Metallo-dependent phosphatases"/>
    <property type="match status" value="1"/>
</dbReference>
<keyword evidence="7 10" id="KW-0443">Lipid metabolism</keyword>
<comment type="function">
    <text evidence="10">Hydrolyzes the pyrophosphate bond of UDP-2,3-diacylglucosamine to yield 2,3-diacylglucosamine 1-phosphate (lipid X) and UMP by catalyzing the attack of water at the alpha-P atom. Involved in the biosynthesis of lipid A, a phosphorylated glycolipid that anchors the lipopolysaccharide to the outer membrane of the cell.</text>
</comment>
<keyword evidence="5 10" id="KW-0479">Metal-binding</keyword>
<dbReference type="GO" id="GO:0008758">
    <property type="term" value="F:UDP-2,3-diacylglucosamine hydrolase activity"/>
    <property type="evidence" value="ECO:0007669"/>
    <property type="project" value="UniProtKB-UniRule"/>
</dbReference>
<evidence type="ECO:0000256" key="4">
    <source>
        <dbReference type="ARBA" id="ARBA00022556"/>
    </source>
</evidence>
<evidence type="ECO:0000256" key="10">
    <source>
        <dbReference type="HAMAP-Rule" id="MF_00575"/>
    </source>
</evidence>
<feature type="binding site" evidence="10">
    <location>
        <position position="168"/>
    </location>
    <ligand>
        <name>substrate</name>
    </ligand>
</feature>
<feature type="binding site" evidence="10">
    <location>
        <position position="130"/>
    </location>
    <ligand>
        <name>substrate</name>
    </ligand>
</feature>
<evidence type="ECO:0000313" key="13">
    <source>
        <dbReference type="Proteomes" id="UP000190162"/>
    </source>
</evidence>
<dbReference type="HAMAP" id="MF_00575">
    <property type="entry name" value="LpxH"/>
    <property type="match status" value="1"/>
</dbReference>
<feature type="binding site" evidence="10">
    <location>
        <position position="49"/>
    </location>
    <ligand>
        <name>Mn(2+)</name>
        <dbReference type="ChEBI" id="CHEBI:29035"/>
        <label>1</label>
    </ligand>
</feature>
<comment type="subcellular location">
    <subcellularLocation>
        <location evidence="10">Cell inner membrane</location>
        <topology evidence="10">Peripheral membrane protein</topology>
        <orientation evidence="10">Cytoplasmic side</orientation>
    </subcellularLocation>
</comment>
<dbReference type="Gene3D" id="3.60.21.10">
    <property type="match status" value="1"/>
</dbReference>
<feature type="binding site" evidence="10">
    <location>
        <position position="87"/>
    </location>
    <ligand>
        <name>Mn(2+)</name>
        <dbReference type="ChEBI" id="CHEBI:29035"/>
        <label>2</label>
    </ligand>
</feature>
<gene>
    <name evidence="10" type="primary">lpxH</name>
    <name evidence="12" type="ORF">SAMN02745132_01273</name>
</gene>
<keyword evidence="9 10" id="KW-0464">Manganese</keyword>
<dbReference type="PANTHER" id="PTHR34990:SF1">
    <property type="entry name" value="UDP-2,3-DIACYLGLUCOSAMINE HYDROLASE"/>
    <property type="match status" value="1"/>
</dbReference>
<reference evidence="13" key="1">
    <citation type="submission" date="2017-02" db="EMBL/GenBank/DDBJ databases">
        <authorList>
            <person name="Varghese N."/>
            <person name="Submissions S."/>
        </authorList>
    </citation>
    <scope>NUCLEOTIDE SEQUENCE [LARGE SCALE GENOMIC DNA]</scope>
    <source>
        <strain evidence="13">DSM 22720</strain>
    </source>
</reference>
<feature type="binding site" evidence="10">
    <location>
        <position position="18"/>
    </location>
    <ligand>
        <name>Mn(2+)</name>
        <dbReference type="ChEBI" id="CHEBI:29035"/>
        <label>1</label>
    </ligand>
</feature>
<evidence type="ECO:0000256" key="8">
    <source>
        <dbReference type="ARBA" id="ARBA00023136"/>
    </source>
</evidence>
<dbReference type="EC" id="3.6.1.54" evidence="10"/>
<dbReference type="CDD" id="cd07398">
    <property type="entry name" value="MPP_YbbF-LpxH"/>
    <property type="match status" value="1"/>
</dbReference>
<comment type="catalytic activity">
    <reaction evidence="10">
        <text>UDP-2-N,3-O-bis[(3R)-3-hydroxytetradecanoyl]-alpha-D-glucosamine + H2O = 2-N,3-O-bis[(3R)-3-hydroxytetradecanoyl]-alpha-D-glucosaminyl 1-phosphate + UMP + 2 H(+)</text>
        <dbReference type="Rhea" id="RHEA:25213"/>
        <dbReference type="ChEBI" id="CHEBI:15377"/>
        <dbReference type="ChEBI" id="CHEBI:15378"/>
        <dbReference type="ChEBI" id="CHEBI:57865"/>
        <dbReference type="ChEBI" id="CHEBI:57957"/>
        <dbReference type="ChEBI" id="CHEBI:78847"/>
        <dbReference type="EC" id="3.6.1.54"/>
    </reaction>
</comment>